<evidence type="ECO:0000313" key="3">
    <source>
        <dbReference type="Proteomes" id="UP000828390"/>
    </source>
</evidence>
<gene>
    <name evidence="2" type="ORF">DPMN_006958</name>
</gene>
<dbReference type="EMBL" id="JAIWYP010000001">
    <property type="protein sequence ID" value="KAH3883010.1"/>
    <property type="molecule type" value="Genomic_DNA"/>
</dbReference>
<keyword evidence="3" id="KW-1185">Reference proteome</keyword>
<feature type="chain" id="PRO_5038713047" evidence="1">
    <location>
        <begin position="26"/>
        <end position="91"/>
    </location>
</feature>
<keyword evidence="1" id="KW-0732">Signal</keyword>
<reference evidence="2" key="1">
    <citation type="journal article" date="2019" name="bioRxiv">
        <title>The Genome of the Zebra Mussel, Dreissena polymorpha: A Resource for Invasive Species Research.</title>
        <authorList>
            <person name="McCartney M.A."/>
            <person name="Auch B."/>
            <person name="Kono T."/>
            <person name="Mallez S."/>
            <person name="Zhang Y."/>
            <person name="Obille A."/>
            <person name="Becker A."/>
            <person name="Abrahante J.E."/>
            <person name="Garbe J."/>
            <person name="Badalamenti J.P."/>
            <person name="Herman A."/>
            <person name="Mangelson H."/>
            <person name="Liachko I."/>
            <person name="Sullivan S."/>
            <person name="Sone E.D."/>
            <person name="Koren S."/>
            <person name="Silverstein K.A.T."/>
            <person name="Beckman K.B."/>
            <person name="Gohl D.M."/>
        </authorList>
    </citation>
    <scope>NUCLEOTIDE SEQUENCE</scope>
    <source>
        <strain evidence="2">Duluth1</strain>
        <tissue evidence="2">Whole animal</tissue>
    </source>
</reference>
<name>A0A9D4MTE5_DREPO</name>
<reference evidence="2" key="2">
    <citation type="submission" date="2020-11" db="EMBL/GenBank/DDBJ databases">
        <authorList>
            <person name="McCartney M.A."/>
            <person name="Auch B."/>
            <person name="Kono T."/>
            <person name="Mallez S."/>
            <person name="Becker A."/>
            <person name="Gohl D.M."/>
            <person name="Silverstein K.A.T."/>
            <person name="Koren S."/>
            <person name="Bechman K.B."/>
            <person name="Herman A."/>
            <person name="Abrahante J.E."/>
            <person name="Garbe J."/>
        </authorList>
    </citation>
    <scope>NUCLEOTIDE SEQUENCE</scope>
    <source>
        <strain evidence="2">Duluth1</strain>
        <tissue evidence="2">Whole animal</tissue>
    </source>
</reference>
<evidence type="ECO:0000313" key="2">
    <source>
        <dbReference type="EMBL" id="KAH3883010.1"/>
    </source>
</evidence>
<organism evidence="2 3">
    <name type="scientific">Dreissena polymorpha</name>
    <name type="common">Zebra mussel</name>
    <name type="synonym">Mytilus polymorpha</name>
    <dbReference type="NCBI Taxonomy" id="45954"/>
    <lineage>
        <taxon>Eukaryota</taxon>
        <taxon>Metazoa</taxon>
        <taxon>Spiralia</taxon>
        <taxon>Lophotrochozoa</taxon>
        <taxon>Mollusca</taxon>
        <taxon>Bivalvia</taxon>
        <taxon>Autobranchia</taxon>
        <taxon>Heteroconchia</taxon>
        <taxon>Euheterodonta</taxon>
        <taxon>Imparidentia</taxon>
        <taxon>Neoheterodontei</taxon>
        <taxon>Myida</taxon>
        <taxon>Dreissenoidea</taxon>
        <taxon>Dreissenidae</taxon>
        <taxon>Dreissena</taxon>
    </lineage>
</organism>
<sequence length="91" mass="10522">MRRLTTWLVCTCVWITCLHVRLIIAFKEYHSCQNVKDDIGSSAVDGEYVVFLPWKKTVGIPVYCYTPEHSNKIVKENRLHLLSYAIDGGFM</sequence>
<dbReference type="Proteomes" id="UP000828390">
    <property type="component" value="Unassembled WGS sequence"/>
</dbReference>
<protein>
    <submittedName>
        <fullName evidence="2">Uncharacterized protein</fullName>
    </submittedName>
</protein>
<feature type="signal peptide" evidence="1">
    <location>
        <begin position="1"/>
        <end position="25"/>
    </location>
</feature>
<proteinExistence type="predicted"/>
<accession>A0A9D4MTE5</accession>
<dbReference type="AlphaFoldDB" id="A0A9D4MTE5"/>
<evidence type="ECO:0000256" key="1">
    <source>
        <dbReference type="SAM" id="SignalP"/>
    </source>
</evidence>
<comment type="caution">
    <text evidence="2">The sequence shown here is derived from an EMBL/GenBank/DDBJ whole genome shotgun (WGS) entry which is preliminary data.</text>
</comment>